<accession>F0NYS0</accession>
<reference evidence="7 8" key="1">
    <citation type="journal article" date="2011" name="Stand. Genomic Sci.">
        <title>Complete genome sequence of Weeksella virosa type strain (9751).</title>
        <authorList>
            <person name="Lang E."/>
            <person name="Teshima H."/>
            <person name="Lucas S."/>
            <person name="Lapidus A."/>
            <person name="Hammon N."/>
            <person name="Deshpande S."/>
            <person name="Nolan M."/>
            <person name="Cheng J.F."/>
            <person name="Pitluck S."/>
            <person name="Liolios K."/>
            <person name="Pagani I."/>
            <person name="Mikhailova N."/>
            <person name="Ivanova N."/>
            <person name="Mavromatis K."/>
            <person name="Pati A."/>
            <person name="Tapia R."/>
            <person name="Han C."/>
            <person name="Goodwin L."/>
            <person name="Chen A."/>
            <person name="Palaniappan K."/>
            <person name="Land M."/>
            <person name="Hauser L."/>
            <person name="Chang Y.J."/>
            <person name="Jeffries C.D."/>
            <person name="Brambilla E.M."/>
            <person name="Kopitz M."/>
            <person name="Rohde M."/>
            <person name="Goker M."/>
            <person name="Tindall B.J."/>
            <person name="Detter J.C."/>
            <person name="Woyke T."/>
            <person name="Bristow J."/>
            <person name="Eisen J.A."/>
            <person name="Markowitz V."/>
            <person name="Hugenholtz P."/>
            <person name="Klenk H.P."/>
            <person name="Kyrpides N.C."/>
        </authorList>
    </citation>
    <scope>NUCLEOTIDE SEQUENCE [LARGE SCALE GENOMIC DNA]</scope>
    <source>
        <strain evidence="8">ATCC 43766 / DSM 16922 / JCM 21250 / NBRC 16016 / NCTC 11634 / CL345/78</strain>
    </source>
</reference>
<name>F0NYS0_WEEVC</name>
<keyword evidence="8" id="KW-1185">Reference proteome</keyword>
<dbReference type="RefSeq" id="WP_013598590.1">
    <property type="nucleotide sequence ID" value="NC_015144.1"/>
</dbReference>
<dbReference type="KEGG" id="wvi:Weevi_1501"/>
<dbReference type="NCBIfam" id="NF045576">
    <property type="entry name" value="BT_3928_fam"/>
    <property type="match status" value="1"/>
</dbReference>
<dbReference type="OrthoDB" id="648842at2"/>
<evidence type="ECO:0000313" key="8">
    <source>
        <dbReference type="Proteomes" id="UP000008641"/>
    </source>
</evidence>
<keyword evidence="2 5" id="KW-0812">Transmembrane</keyword>
<dbReference type="GO" id="GO:0030416">
    <property type="term" value="P:methylamine metabolic process"/>
    <property type="evidence" value="ECO:0007669"/>
    <property type="project" value="InterPro"/>
</dbReference>
<dbReference type="EMBL" id="CP002455">
    <property type="protein sequence ID" value="ADX68201.1"/>
    <property type="molecule type" value="Genomic_DNA"/>
</dbReference>
<dbReference type="GO" id="GO:0016020">
    <property type="term" value="C:membrane"/>
    <property type="evidence" value="ECO:0007669"/>
    <property type="project" value="UniProtKB-SubCell"/>
</dbReference>
<evidence type="ECO:0000256" key="4">
    <source>
        <dbReference type="ARBA" id="ARBA00023136"/>
    </source>
</evidence>
<dbReference type="AlphaFoldDB" id="F0NYS0"/>
<protein>
    <submittedName>
        <fullName evidence="7">DoxX family protein</fullName>
    </submittedName>
</protein>
<evidence type="ECO:0000256" key="2">
    <source>
        <dbReference type="ARBA" id="ARBA00022692"/>
    </source>
</evidence>
<feature type="transmembrane region" description="Helical" evidence="5">
    <location>
        <begin position="81"/>
        <end position="100"/>
    </location>
</feature>
<gene>
    <name evidence="7" type="ordered locus">Weevi_1501</name>
</gene>
<evidence type="ECO:0000256" key="1">
    <source>
        <dbReference type="ARBA" id="ARBA00004141"/>
    </source>
</evidence>
<reference evidence="8" key="2">
    <citation type="journal article" date="2011" name="Stand. Genomic Sci.">
        <title>Complete genome sequence of Weeksella virosa type strain (9751T).</title>
        <authorList>
            <person name="Lang E."/>
            <person name="Teshima H."/>
            <person name="Lucas S."/>
            <person name="Lapidus A."/>
            <person name="Hammon N."/>
            <person name="Deshpande S."/>
            <person name="Nolan M."/>
            <person name="Cheng J."/>
            <person name="Pitluck S."/>
            <person name="Liolios K."/>
            <person name="Pagani I."/>
            <person name="Mikhailova N."/>
            <person name="Ivanova N."/>
            <person name="Mavromatis K."/>
            <person name="Pati A."/>
            <person name="Tapia R."/>
            <person name="Han C."/>
            <person name="Goodwin L."/>
            <person name="Chen A."/>
            <person name="Palaniappan K."/>
            <person name="Land M."/>
            <person name="Hauser L."/>
            <person name="Chang Y."/>
            <person name="Jeffries C."/>
            <person name="Brambilla E."/>
            <person name="Kopitz M."/>
            <person name="Rohde M."/>
            <person name="Goker M."/>
            <person name="Tindall B."/>
            <person name="Detter J."/>
            <person name="Woyke T."/>
            <person name="Bristow J."/>
            <person name="Eisen J."/>
            <person name="Markowitz V."/>
            <person name="Hugenholtz P."/>
            <person name="Klenk H."/>
            <person name="Kyrpides N."/>
        </authorList>
    </citation>
    <scope>NUCLEOTIDE SEQUENCE [LARGE SCALE GENOMIC DNA]</scope>
    <source>
        <strain evidence="8">ATCC 43766 / DSM 16922 / JCM 21250 / NBRC 16016 / NCTC 11634 / CL345/78</strain>
    </source>
</reference>
<proteinExistence type="predicted"/>
<dbReference type="HOGENOM" id="CLU_041394_0_0_10"/>
<feature type="transmembrane region" description="Helical" evidence="5">
    <location>
        <begin position="7"/>
        <end position="25"/>
    </location>
</feature>
<keyword evidence="3 5" id="KW-1133">Transmembrane helix</keyword>
<dbReference type="InterPro" id="IPR009908">
    <property type="entry name" value="Methylamine_util_MauE"/>
</dbReference>
<feature type="domain" description="Methylamine utilisation protein MauE" evidence="6">
    <location>
        <begin position="1"/>
        <end position="136"/>
    </location>
</feature>
<dbReference type="Pfam" id="PF07291">
    <property type="entry name" value="MauE"/>
    <property type="match status" value="1"/>
</dbReference>
<evidence type="ECO:0000259" key="6">
    <source>
        <dbReference type="Pfam" id="PF07291"/>
    </source>
</evidence>
<evidence type="ECO:0000313" key="7">
    <source>
        <dbReference type="EMBL" id="ADX68201.1"/>
    </source>
</evidence>
<sequence length="374" mass="42307">MRILVQICRLLVGVLFIISGFVKIIDPIGMGYKLEEYFSPSVLNLAGLMEFHLPIAVLITLLEIGLGLMLLLGITRKFTAWALLAVIAFFTFLTFYSAYFNKVTDCGCFGDALTLDPWTSFIKDVVLTILILIILFGHRFIQPLFKPKTNYLLLAIGLILSSYVAYLGIEHSPIIDFRAYAVGKDLKEEMKSAEELGKKPSVYETVFTLKNKENGKTVQINDTEYVTNDKWYKDGTPWEILPELTKSRLVYKGYEPAIKDFSLDCLGVDKTDYYLNQPKVIFIIVPFAHEIATKKRLAIERIAHEAHVHDIPFAILSNNPIEKITQPVCLVDQIVLKTMTRSNPGIMTLSNGVVKSKYHFNDLPSIEQLLSDLL</sequence>
<keyword evidence="4 5" id="KW-0472">Membrane</keyword>
<organism evidence="7 8">
    <name type="scientific">Weeksella virosa (strain ATCC 43766 / DSM 16922 / JCM 21250 / CCUG 30538 / CDC 9751 / IAM 14551 / NBRC 16016 / NCTC 11634 / CL345/78)</name>
    <dbReference type="NCBI Taxonomy" id="865938"/>
    <lineage>
        <taxon>Bacteria</taxon>
        <taxon>Pseudomonadati</taxon>
        <taxon>Bacteroidota</taxon>
        <taxon>Flavobacteriia</taxon>
        <taxon>Flavobacteriales</taxon>
        <taxon>Weeksellaceae</taxon>
        <taxon>Weeksella</taxon>
    </lineage>
</organism>
<feature type="transmembrane region" description="Helical" evidence="5">
    <location>
        <begin position="150"/>
        <end position="169"/>
    </location>
</feature>
<dbReference type="Proteomes" id="UP000008641">
    <property type="component" value="Chromosome"/>
</dbReference>
<feature type="transmembrane region" description="Helical" evidence="5">
    <location>
        <begin position="120"/>
        <end position="138"/>
    </location>
</feature>
<dbReference type="STRING" id="865938.Weevi_1501"/>
<evidence type="ECO:0000256" key="3">
    <source>
        <dbReference type="ARBA" id="ARBA00022989"/>
    </source>
</evidence>
<evidence type="ECO:0000256" key="5">
    <source>
        <dbReference type="SAM" id="Phobius"/>
    </source>
</evidence>
<comment type="subcellular location">
    <subcellularLocation>
        <location evidence="1">Membrane</location>
        <topology evidence="1">Multi-pass membrane protein</topology>
    </subcellularLocation>
</comment>
<dbReference type="eggNOG" id="COG1368">
    <property type="taxonomic scope" value="Bacteria"/>
</dbReference>
<feature type="transmembrane region" description="Helical" evidence="5">
    <location>
        <begin position="51"/>
        <end position="74"/>
    </location>
</feature>